<dbReference type="Proteomes" id="UP000694390">
    <property type="component" value="Unassembled WGS sequence"/>
</dbReference>
<proteinExistence type="predicted"/>
<evidence type="ECO:0000313" key="2">
    <source>
        <dbReference type="Ensembl" id="ENSGEVP00005028542.1"/>
    </source>
</evidence>
<evidence type="ECO:0000313" key="3">
    <source>
        <dbReference type="Proteomes" id="UP000694390"/>
    </source>
</evidence>
<dbReference type="Ensembl" id="ENSGEVT00005030007.1">
    <property type="protein sequence ID" value="ENSGEVP00005028542.1"/>
    <property type="gene ID" value="ENSGEVG00005020072.1"/>
</dbReference>
<reference evidence="2" key="2">
    <citation type="submission" date="2025-09" db="UniProtKB">
        <authorList>
            <consortium name="Ensembl"/>
        </authorList>
    </citation>
    <scope>IDENTIFICATION</scope>
</reference>
<sequence>MGAHLARRYLGGADVEPDPLRMPSFDPGLGFAERKERGEPGVRPRPPGIGVILSAEEKKAAYQIPPHSTN</sequence>
<dbReference type="GeneTree" id="ENSGT00940000168162"/>
<name>A0A8C5F2D6_9SAUR</name>
<evidence type="ECO:0000256" key="1">
    <source>
        <dbReference type="SAM" id="MobiDB-lite"/>
    </source>
</evidence>
<keyword evidence="3" id="KW-1185">Reference proteome</keyword>
<accession>A0A8C5F2D6</accession>
<organism evidence="2 3">
    <name type="scientific">Gopherus evgoodei</name>
    <name type="common">Goodes thornscrub tortoise</name>
    <dbReference type="NCBI Taxonomy" id="1825980"/>
    <lineage>
        <taxon>Eukaryota</taxon>
        <taxon>Metazoa</taxon>
        <taxon>Chordata</taxon>
        <taxon>Craniata</taxon>
        <taxon>Vertebrata</taxon>
        <taxon>Euteleostomi</taxon>
        <taxon>Archelosauria</taxon>
        <taxon>Testudinata</taxon>
        <taxon>Testudines</taxon>
        <taxon>Cryptodira</taxon>
        <taxon>Durocryptodira</taxon>
        <taxon>Testudinoidea</taxon>
        <taxon>Testudinidae</taxon>
        <taxon>Gopherus</taxon>
    </lineage>
</organism>
<protein>
    <submittedName>
        <fullName evidence="2">Uncharacterized protein</fullName>
    </submittedName>
</protein>
<dbReference type="AlphaFoldDB" id="A0A8C5F2D6"/>
<feature type="compositionally biased region" description="Basic and acidic residues" evidence="1">
    <location>
        <begin position="32"/>
        <end position="42"/>
    </location>
</feature>
<dbReference type="OrthoDB" id="268414at2759"/>
<reference evidence="2" key="1">
    <citation type="submission" date="2025-08" db="UniProtKB">
        <authorList>
            <consortium name="Ensembl"/>
        </authorList>
    </citation>
    <scope>IDENTIFICATION</scope>
</reference>
<feature type="region of interest" description="Disordered" evidence="1">
    <location>
        <begin position="1"/>
        <end position="50"/>
    </location>
</feature>